<accession>A0ACB5UAR4</accession>
<evidence type="ECO:0000313" key="2">
    <source>
        <dbReference type="Proteomes" id="UP001165064"/>
    </source>
</evidence>
<sequence length="114" mass="13682">MNERRPTQFGGMNERQLTHFDDMNERQPTDGIGEDVQQLDDPSFFSNMSQIQTWIYSRERLEALVHGSCPYHVFDQIVLKVRRDFDDVHHSNNFKFLFPRARDVIRIAQREWLI</sequence>
<reference evidence="1" key="1">
    <citation type="submission" date="2023-04" db="EMBL/GenBank/DDBJ databases">
        <title>Ambrosiozyma monospora NBRC 10751.</title>
        <authorList>
            <person name="Ichikawa N."/>
            <person name="Sato H."/>
            <person name="Tonouchi N."/>
        </authorList>
    </citation>
    <scope>NUCLEOTIDE SEQUENCE</scope>
    <source>
        <strain evidence="1">NBRC 10751</strain>
    </source>
</reference>
<dbReference type="Proteomes" id="UP001165064">
    <property type="component" value="Unassembled WGS sequence"/>
</dbReference>
<evidence type="ECO:0000313" key="1">
    <source>
        <dbReference type="EMBL" id="GMF07251.1"/>
    </source>
</evidence>
<gene>
    <name evidence="1" type="ORF">Amon02_001281600</name>
</gene>
<comment type="caution">
    <text evidence="1">The sequence shown here is derived from an EMBL/GenBank/DDBJ whole genome shotgun (WGS) entry which is preliminary data.</text>
</comment>
<proteinExistence type="predicted"/>
<organism evidence="1 2">
    <name type="scientific">Ambrosiozyma monospora</name>
    <name type="common">Yeast</name>
    <name type="synonym">Endomycopsis monosporus</name>
    <dbReference type="NCBI Taxonomy" id="43982"/>
    <lineage>
        <taxon>Eukaryota</taxon>
        <taxon>Fungi</taxon>
        <taxon>Dikarya</taxon>
        <taxon>Ascomycota</taxon>
        <taxon>Saccharomycotina</taxon>
        <taxon>Pichiomycetes</taxon>
        <taxon>Pichiales</taxon>
        <taxon>Pichiaceae</taxon>
        <taxon>Ambrosiozyma</taxon>
    </lineage>
</organism>
<dbReference type="EMBL" id="BSXS01016067">
    <property type="protein sequence ID" value="GMF07251.1"/>
    <property type="molecule type" value="Genomic_DNA"/>
</dbReference>
<keyword evidence="2" id="KW-1185">Reference proteome</keyword>
<name>A0ACB5UAR4_AMBMO</name>
<protein>
    <submittedName>
        <fullName evidence="1">Unnamed protein product</fullName>
    </submittedName>
</protein>